<dbReference type="Gene3D" id="3.40.50.150">
    <property type="entry name" value="Vaccinia Virus protein VP39"/>
    <property type="match status" value="1"/>
</dbReference>
<dbReference type="EMBL" id="KN823190">
    <property type="protein sequence ID" value="KIO20063.1"/>
    <property type="molecule type" value="Genomic_DNA"/>
</dbReference>
<dbReference type="STRING" id="1051891.A0A0C3KF14"/>
<evidence type="ECO:0000256" key="1">
    <source>
        <dbReference type="SAM" id="MobiDB-lite"/>
    </source>
</evidence>
<dbReference type="Pfam" id="PF13489">
    <property type="entry name" value="Methyltransf_23"/>
    <property type="match status" value="1"/>
</dbReference>
<reference evidence="2 3" key="1">
    <citation type="submission" date="2014-04" db="EMBL/GenBank/DDBJ databases">
        <authorList>
            <consortium name="DOE Joint Genome Institute"/>
            <person name="Kuo A."/>
            <person name="Girlanda M."/>
            <person name="Perotto S."/>
            <person name="Kohler A."/>
            <person name="Nagy L.G."/>
            <person name="Floudas D."/>
            <person name="Copeland A."/>
            <person name="Barry K.W."/>
            <person name="Cichocki N."/>
            <person name="Veneault-Fourrey C."/>
            <person name="LaButti K."/>
            <person name="Lindquist E.A."/>
            <person name="Lipzen A."/>
            <person name="Lundell T."/>
            <person name="Morin E."/>
            <person name="Murat C."/>
            <person name="Sun H."/>
            <person name="Tunlid A."/>
            <person name="Henrissat B."/>
            <person name="Grigoriev I.V."/>
            <person name="Hibbett D.S."/>
            <person name="Martin F."/>
            <person name="Nordberg H.P."/>
            <person name="Cantor M.N."/>
            <person name="Hua S.X."/>
        </authorList>
    </citation>
    <scope>NUCLEOTIDE SEQUENCE [LARGE SCALE GENOMIC DNA]</scope>
    <source>
        <strain evidence="2 3">MUT 4182</strain>
    </source>
</reference>
<evidence type="ECO:0000313" key="2">
    <source>
        <dbReference type="EMBL" id="KIO20063.1"/>
    </source>
</evidence>
<reference evidence="3" key="2">
    <citation type="submission" date="2015-01" db="EMBL/GenBank/DDBJ databases">
        <title>Evolutionary Origins and Diversification of the Mycorrhizal Mutualists.</title>
        <authorList>
            <consortium name="DOE Joint Genome Institute"/>
            <consortium name="Mycorrhizal Genomics Consortium"/>
            <person name="Kohler A."/>
            <person name="Kuo A."/>
            <person name="Nagy L.G."/>
            <person name="Floudas D."/>
            <person name="Copeland A."/>
            <person name="Barry K.W."/>
            <person name="Cichocki N."/>
            <person name="Veneault-Fourrey C."/>
            <person name="LaButti K."/>
            <person name="Lindquist E.A."/>
            <person name="Lipzen A."/>
            <person name="Lundell T."/>
            <person name="Morin E."/>
            <person name="Murat C."/>
            <person name="Riley R."/>
            <person name="Ohm R."/>
            <person name="Sun H."/>
            <person name="Tunlid A."/>
            <person name="Henrissat B."/>
            <person name="Grigoriev I.V."/>
            <person name="Hibbett D.S."/>
            <person name="Martin F."/>
        </authorList>
    </citation>
    <scope>NUCLEOTIDE SEQUENCE [LARGE SCALE GENOMIC DNA]</scope>
    <source>
        <strain evidence="3">MUT 4182</strain>
    </source>
</reference>
<feature type="region of interest" description="Disordered" evidence="1">
    <location>
        <begin position="1"/>
        <end position="21"/>
    </location>
</feature>
<gene>
    <name evidence="2" type="ORF">M407DRAFT_30292</name>
</gene>
<dbReference type="Proteomes" id="UP000054248">
    <property type="component" value="Unassembled WGS sequence"/>
</dbReference>
<proteinExistence type="predicted"/>
<organism evidence="2 3">
    <name type="scientific">Tulasnella calospora MUT 4182</name>
    <dbReference type="NCBI Taxonomy" id="1051891"/>
    <lineage>
        <taxon>Eukaryota</taxon>
        <taxon>Fungi</taxon>
        <taxon>Dikarya</taxon>
        <taxon>Basidiomycota</taxon>
        <taxon>Agaricomycotina</taxon>
        <taxon>Agaricomycetes</taxon>
        <taxon>Cantharellales</taxon>
        <taxon>Tulasnellaceae</taxon>
        <taxon>Tulasnella</taxon>
    </lineage>
</organism>
<name>A0A0C3KF14_9AGAM</name>
<dbReference type="HOGENOM" id="CLU_010595_5_2_1"/>
<dbReference type="SUPFAM" id="SSF53335">
    <property type="entry name" value="S-adenosyl-L-methionine-dependent methyltransferases"/>
    <property type="match status" value="1"/>
</dbReference>
<dbReference type="PANTHER" id="PTHR43591:SF24">
    <property type="entry name" value="2-METHOXY-6-POLYPRENYL-1,4-BENZOQUINOL METHYLASE, MITOCHONDRIAL"/>
    <property type="match status" value="1"/>
</dbReference>
<protein>
    <recommendedName>
        <fullName evidence="4">Methyltransferase domain-containing protein</fullName>
    </recommendedName>
</protein>
<dbReference type="AlphaFoldDB" id="A0A0C3KF14"/>
<dbReference type="PANTHER" id="PTHR43591">
    <property type="entry name" value="METHYLTRANSFERASE"/>
    <property type="match status" value="1"/>
</dbReference>
<accession>A0A0C3KF14</accession>
<sequence>MSKPARSQFAERPDDSNPPSEQTLLRELHGGKVNALTDAYLLTGDAKEHERLDAQSAAISLMLGGLFPEQARSVVEVALQSSSDNPNPAILDIGTGSGAWAIATAKQFPNATVVGLDLVPVNASSETPPNCHFDICNANEELDLYPPGSFNVIHIQLMLQGVKDYHQLFHQVHRMLRPRGVLLVLEGPYAAFDANKDRIQAETPDDPGFTWFHRLTRTMSEAIIARNPSYANLERVLELLSEMSADLWEGVSGFSLFIPIGPWVADPIERQAGELMRTSMIRGAESVRPALVSFGVAPEEVVHWVEEMKAELVGAVSIMGRKEGIGLRRGLKMLPGKMYCESDQGEAKEKPPYWKIEYQ</sequence>
<dbReference type="CDD" id="cd02440">
    <property type="entry name" value="AdoMet_MTases"/>
    <property type="match status" value="1"/>
</dbReference>
<dbReference type="InterPro" id="IPR029063">
    <property type="entry name" value="SAM-dependent_MTases_sf"/>
</dbReference>
<dbReference type="GO" id="GO:0008168">
    <property type="term" value="F:methyltransferase activity"/>
    <property type="evidence" value="ECO:0007669"/>
    <property type="project" value="TreeGrafter"/>
</dbReference>
<keyword evidence="3" id="KW-1185">Reference proteome</keyword>
<dbReference type="OrthoDB" id="2013972at2759"/>
<evidence type="ECO:0008006" key="4">
    <source>
        <dbReference type="Google" id="ProtNLM"/>
    </source>
</evidence>
<evidence type="ECO:0000313" key="3">
    <source>
        <dbReference type="Proteomes" id="UP000054248"/>
    </source>
</evidence>